<dbReference type="SUPFAM" id="SSF63411">
    <property type="entry name" value="LuxS/MPP-like metallohydrolase"/>
    <property type="match status" value="4"/>
</dbReference>
<evidence type="ECO:0000256" key="6">
    <source>
        <dbReference type="ARBA" id="ARBA00022670"/>
    </source>
</evidence>
<dbReference type="Pfam" id="PF16187">
    <property type="entry name" value="Peptidase_M16_M"/>
    <property type="match status" value="1"/>
</dbReference>
<evidence type="ECO:0000256" key="15">
    <source>
        <dbReference type="SAM" id="Phobius"/>
    </source>
</evidence>
<gene>
    <name evidence="20" type="ORF">HUF19_05970</name>
</gene>
<evidence type="ECO:0000256" key="10">
    <source>
        <dbReference type="ARBA" id="ARBA00023049"/>
    </source>
</evidence>
<feature type="domain" description="Peptidase M16 N-terminal" evidence="16">
    <location>
        <begin position="50"/>
        <end position="168"/>
    </location>
</feature>
<feature type="transmembrane region" description="Helical" evidence="15">
    <location>
        <begin position="7"/>
        <end position="26"/>
    </location>
</feature>
<keyword evidence="9" id="KW-0862">Zinc</keyword>
<feature type="domain" description="Coenzyme PQQ synthesis protein F-like C-terminal lobe" evidence="19">
    <location>
        <begin position="768"/>
        <end position="867"/>
    </location>
</feature>
<keyword evidence="15" id="KW-0472">Membrane</keyword>
<dbReference type="InterPro" id="IPR011249">
    <property type="entry name" value="Metalloenz_LuxS/M16"/>
</dbReference>
<keyword evidence="6" id="KW-0645">Protease</keyword>
<dbReference type="InterPro" id="IPR001431">
    <property type="entry name" value="Pept_M16_Zn_BS"/>
</dbReference>
<feature type="domain" description="Peptidase M16 middle/third" evidence="18">
    <location>
        <begin position="395"/>
        <end position="670"/>
    </location>
</feature>
<dbReference type="InterPro" id="IPR011765">
    <property type="entry name" value="Pept_M16_N"/>
</dbReference>
<dbReference type="RefSeq" id="WP_260998929.1">
    <property type="nucleotide sequence ID" value="NZ_CP054475.1"/>
</dbReference>
<dbReference type="Pfam" id="PF05193">
    <property type="entry name" value="Peptidase_M16_C"/>
    <property type="match status" value="1"/>
</dbReference>
<keyword evidence="21" id="KW-1185">Reference proteome</keyword>
<dbReference type="InterPro" id="IPR032632">
    <property type="entry name" value="Peptidase_M16_M"/>
</dbReference>
<keyword evidence="7" id="KW-0479">Metal-binding</keyword>
<accession>A0ABY6A8M6</accession>
<evidence type="ECO:0000256" key="8">
    <source>
        <dbReference type="ARBA" id="ARBA00022801"/>
    </source>
</evidence>
<sequence length="948" mass="106871">MLSPRYWTFLFIVLGAIVFSMIKFSAGPELIVSPADTFNYRYLTLDNGMKVLLVNTPNADKAAAAVSVDAGSGDDPKGREGLAHFLEHMLFLGTEPYPEAGEYQAYISRHGGSHNAFTAHSQTTYFFDIDNKALSGALDRFAPFFISPTFDEAYVEREKNAVHAEYSSKLKDDFRRIYSAEKQAMNPDHPYASFATGNLDTLSDRADSKIRDELLAFYNSHYSADRMTLVLAGKYELDQLEAWAKSHFSAVPKRQTVAHVANPPLFVPSQLPLDMNIEPVKEIRRLQFTFPMPETRSLYAYKPVQILSNLIGHEGEGSLLAFLKEKGWAEGLSAGRSLSTQDETTLVVQIQLTKLGLLYTENITQALMHYIDLLKQQPLPQYLLTEQQQLSDLSFRFQEQSRISDYVVRLSSNMLVYPAEDIIYGDYRWQPISQQQLQPYLDALSASNMLRTLIAPQIATETIDPWYGTAIRIRPGDYRADAVTTEGLASLTLPAPNPFIPTDFTLHADTTQATPEKLIDEPGRILWYYPEHEFAMPKARVMVQLQQASVQNSARQRVLAQLYSRTVNEALNTYSYPAYLAGLNYSLNASGRGLELALGGYQHKLPELLKRVLSEMNSINLSEEDFGRYKASLQRTLENQLKNKPFERELAVLKNWLYEPSFDQADLLQALAAVSREDVMQYGATFSNELAVQMYVHGQLSKTQAQELAAIVDAQYPAKAAQVALPQLLQIPEGQYQKNLTLDHQDTAIVLYVQGQEGSDRNRARYALLGQILSAPYYQTMRTEQQLGYIVFATPFPQQTIPGLAFIVQSPEASPQAILDSSLSFFSNFEQQLGSMSEEEFNSYRQGLSTLLLEKPKNMAEKVARFWRDIEVQRYSFDTNEAIAAEVKTLSQDEIRALYQNAILERGKPWLLLTQGGAVQDWPALDGLQREQLQRFEVQPAGLADNAE</sequence>
<dbReference type="PROSITE" id="PS00143">
    <property type="entry name" value="INSULINASE"/>
    <property type="match status" value="1"/>
</dbReference>
<evidence type="ECO:0000256" key="1">
    <source>
        <dbReference type="ARBA" id="ARBA00001947"/>
    </source>
</evidence>
<evidence type="ECO:0000256" key="5">
    <source>
        <dbReference type="ARBA" id="ARBA00017565"/>
    </source>
</evidence>
<reference evidence="21" key="1">
    <citation type="submission" date="2020-06" db="EMBL/GenBank/DDBJ databases">
        <title>Thalassolituus marinus alknpb1M-1, a hydrocarbon-degrading bacterium isolated from the deep-sea overlying water using an in-situ strategy from the South China Sea basin.</title>
        <authorList>
            <person name="Dong C."/>
            <person name="Chen Y."/>
            <person name="Shao Z."/>
        </authorList>
    </citation>
    <scope>NUCLEOTIDE SEQUENCE [LARGE SCALE GENOMIC DNA]</scope>
    <source>
        <strain evidence="21">alknpb1M-1</strain>
    </source>
</reference>
<evidence type="ECO:0000256" key="9">
    <source>
        <dbReference type="ARBA" id="ARBA00022833"/>
    </source>
</evidence>
<dbReference type="InterPro" id="IPR054734">
    <property type="entry name" value="PqqF-like_C_4"/>
</dbReference>
<evidence type="ECO:0000313" key="20">
    <source>
        <dbReference type="EMBL" id="UXD87015.1"/>
    </source>
</evidence>
<proteinExistence type="inferred from homology"/>
<evidence type="ECO:0000259" key="18">
    <source>
        <dbReference type="Pfam" id="PF16187"/>
    </source>
</evidence>
<keyword evidence="15" id="KW-1133">Transmembrane helix</keyword>
<dbReference type="EMBL" id="CP054475">
    <property type="protein sequence ID" value="UXD87015.1"/>
    <property type="molecule type" value="Genomic_DNA"/>
</dbReference>
<dbReference type="Gene3D" id="3.30.830.10">
    <property type="entry name" value="Metalloenzyme, LuxS/M16 peptidase-like"/>
    <property type="match status" value="4"/>
</dbReference>
<protein>
    <recommendedName>
        <fullName evidence="5">Protease 3</fullName>
        <ecNumber evidence="4">3.4.24.55</ecNumber>
    </recommendedName>
    <alternativeName>
        <fullName evidence="13">Pitrilysin</fullName>
    </alternativeName>
    <alternativeName>
        <fullName evidence="12">Protease III</fullName>
    </alternativeName>
    <alternativeName>
        <fullName evidence="11">Protease pi</fullName>
    </alternativeName>
</protein>
<keyword evidence="15" id="KW-0812">Transmembrane</keyword>
<evidence type="ECO:0000259" key="19">
    <source>
        <dbReference type="Pfam" id="PF22456"/>
    </source>
</evidence>
<name>A0ABY6A8M6_9GAMM</name>
<feature type="domain" description="Peptidase M16 C-terminal" evidence="17">
    <location>
        <begin position="211"/>
        <end position="388"/>
    </location>
</feature>
<comment type="cofactor">
    <cofactor evidence="1">
        <name>Zn(2+)</name>
        <dbReference type="ChEBI" id="CHEBI:29105"/>
    </cofactor>
</comment>
<dbReference type="PANTHER" id="PTHR43690:SF18">
    <property type="entry name" value="INSULIN-DEGRADING ENZYME-RELATED"/>
    <property type="match status" value="1"/>
</dbReference>
<keyword evidence="8" id="KW-0378">Hydrolase</keyword>
<evidence type="ECO:0000313" key="21">
    <source>
        <dbReference type="Proteomes" id="UP001065322"/>
    </source>
</evidence>
<dbReference type="InterPro" id="IPR050626">
    <property type="entry name" value="Peptidase_M16"/>
</dbReference>
<evidence type="ECO:0000256" key="14">
    <source>
        <dbReference type="RuleBase" id="RU004447"/>
    </source>
</evidence>
<evidence type="ECO:0000256" key="2">
    <source>
        <dbReference type="ARBA" id="ARBA00002184"/>
    </source>
</evidence>
<comment type="similarity">
    <text evidence="3 14">Belongs to the peptidase M16 family.</text>
</comment>
<keyword evidence="10" id="KW-0482">Metalloprotease</keyword>
<evidence type="ECO:0000256" key="4">
    <source>
        <dbReference type="ARBA" id="ARBA00012449"/>
    </source>
</evidence>
<organism evidence="20 21">
    <name type="scientific">Thalassolituus hydrocarboniclasticus</name>
    <dbReference type="NCBI Taxonomy" id="2742796"/>
    <lineage>
        <taxon>Bacteria</taxon>
        <taxon>Pseudomonadati</taxon>
        <taxon>Pseudomonadota</taxon>
        <taxon>Gammaproteobacteria</taxon>
        <taxon>Oceanospirillales</taxon>
        <taxon>Oceanospirillaceae</taxon>
        <taxon>Thalassolituus</taxon>
    </lineage>
</organism>
<evidence type="ECO:0000259" key="16">
    <source>
        <dbReference type="Pfam" id="PF00675"/>
    </source>
</evidence>
<evidence type="ECO:0000256" key="11">
    <source>
        <dbReference type="ARBA" id="ARBA00029597"/>
    </source>
</evidence>
<dbReference type="EC" id="3.4.24.55" evidence="4"/>
<dbReference type="Pfam" id="PF00675">
    <property type="entry name" value="Peptidase_M16"/>
    <property type="match status" value="1"/>
</dbReference>
<evidence type="ECO:0000256" key="7">
    <source>
        <dbReference type="ARBA" id="ARBA00022723"/>
    </source>
</evidence>
<evidence type="ECO:0000259" key="17">
    <source>
        <dbReference type="Pfam" id="PF05193"/>
    </source>
</evidence>
<dbReference type="Proteomes" id="UP001065322">
    <property type="component" value="Chromosome"/>
</dbReference>
<evidence type="ECO:0000256" key="3">
    <source>
        <dbReference type="ARBA" id="ARBA00007261"/>
    </source>
</evidence>
<evidence type="ECO:0000256" key="13">
    <source>
        <dbReference type="ARBA" id="ARBA00033450"/>
    </source>
</evidence>
<dbReference type="InterPro" id="IPR007863">
    <property type="entry name" value="Peptidase_M16_C"/>
</dbReference>
<evidence type="ECO:0000256" key="12">
    <source>
        <dbReference type="ARBA" id="ARBA00031184"/>
    </source>
</evidence>
<dbReference type="Pfam" id="PF22456">
    <property type="entry name" value="PqqF-like_C_4"/>
    <property type="match status" value="1"/>
</dbReference>
<dbReference type="PANTHER" id="PTHR43690">
    <property type="entry name" value="NARDILYSIN"/>
    <property type="match status" value="1"/>
</dbReference>
<comment type="function">
    <text evidence="2">Endopeptidase that degrades small peptides of less than 7 kDa, such as glucagon and insulin.</text>
</comment>